<dbReference type="RefSeq" id="XP_005643226.1">
    <property type="nucleotide sequence ID" value="XM_005643169.1"/>
</dbReference>
<dbReference type="EMBL" id="AGSI01000022">
    <property type="protein sequence ID" value="EIE18682.1"/>
    <property type="molecule type" value="Genomic_DNA"/>
</dbReference>
<reference evidence="1 2" key="1">
    <citation type="journal article" date="2012" name="Genome Biol.">
        <title>The genome of the polar eukaryotic microalga coccomyxa subellipsoidea reveals traits of cold adaptation.</title>
        <authorList>
            <person name="Blanc G."/>
            <person name="Agarkova I."/>
            <person name="Grimwood J."/>
            <person name="Kuo A."/>
            <person name="Brueggeman A."/>
            <person name="Dunigan D."/>
            <person name="Gurnon J."/>
            <person name="Ladunga I."/>
            <person name="Lindquist E."/>
            <person name="Lucas S."/>
            <person name="Pangilinan J."/>
            <person name="Proschold T."/>
            <person name="Salamov A."/>
            <person name="Schmutz J."/>
            <person name="Weeks D."/>
            <person name="Yamada T."/>
            <person name="Claverie J.M."/>
            <person name="Grigoriev I."/>
            <person name="Van Etten J."/>
            <person name="Lomsadze A."/>
            <person name="Borodovsky M."/>
        </authorList>
    </citation>
    <scope>NUCLEOTIDE SEQUENCE [LARGE SCALE GENOMIC DNA]</scope>
    <source>
        <strain evidence="1 2">C-169</strain>
    </source>
</reference>
<gene>
    <name evidence="1" type="ORF">COCSUDRAFT_59993</name>
</gene>
<dbReference type="GeneID" id="17036611"/>
<accession>I0YJW3</accession>
<protein>
    <recommendedName>
        <fullName evidence="3">Redoxin domain-containing protein</fullName>
    </recommendedName>
</protein>
<dbReference type="Proteomes" id="UP000007264">
    <property type="component" value="Unassembled WGS sequence"/>
</dbReference>
<evidence type="ECO:0000313" key="2">
    <source>
        <dbReference type="Proteomes" id="UP000007264"/>
    </source>
</evidence>
<dbReference type="SUPFAM" id="SSF52833">
    <property type="entry name" value="Thioredoxin-like"/>
    <property type="match status" value="1"/>
</dbReference>
<dbReference type="InterPro" id="IPR036249">
    <property type="entry name" value="Thioredoxin-like_sf"/>
</dbReference>
<keyword evidence="2" id="KW-1185">Reference proteome</keyword>
<evidence type="ECO:0008006" key="3">
    <source>
        <dbReference type="Google" id="ProtNLM"/>
    </source>
</evidence>
<evidence type="ECO:0000313" key="1">
    <source>
        <dbReference type="EMBL" id="EIE18682.1"/>
    </source>
</evidence>
<comment type="caution">
    <text evidence="1">The sequence shown here is derived from an EMBL/GenBank/DDBJ whole genome shotgun (WGS) entry which is preliminary data.</text>
</comment>
<sequence length="99" mass="10708">MTEELLADPSSPEVSYLGVWSGEASRLKKLVSNVRPKYSIALDSGAETAKRYGVSERETVVVDPSGHIVWRGLPSNVKQIVESFQGDLAAARQLHAKAA</sequence>
<organism evidence="1 2">
    <name type="scientific">Coccomyxa subellipsoidea (strain C-169)</name>
    <name type="common">Green microalga</name>
    <dbReference type="NCBI Taxonomy" id="574566"/>
    <lineage>
        <taxon>Eukaryota</taxon>
        <taxon>Viridiplantae</taxon>
        <taxon>Chlorophyta</taxon>
        <taxon>core chlorophytes</taxon>
        <taxon>Trebouxiophyceae</taxon>
        <taxon>Trebouxiophyceae incertae sedis</taxon>
        <taxon>Coccomyxaceae</taxon>
        <taxon>Coccomyxa</taxon>
        <taxon>Coccomyxa subellipsoidea</taxon>
    </lineage>
</organism>
<proteinExistence type="predicted"/>
<dbReference type="Gene3D" id="3.40.30.10">
    <property type="entry name" value="Glutaredoxin"/>
    <property type="match status" value="1"/>
</dbReference>
<name>I0YJW3_COCSC</name>
<dbReference type="KEGG" id="csl:COCSUDRAFT_59993"/>
<dbReference type="AlphaFoldDB" id="I0YJW3"/>